<dbReference type="STRING" id="575540.Isop_1647"/>
<dbReference type="AlphaFoldDB" id="E8R0A4"/>
<organism evidence="4 5">
    <name type="scientific">Isosphaera pallida (strain ATCC 43644 / DSM 9630 / IS1B)</name>
    <dbReference type="NCBI Taxonomy" id="575540"/>
    <lineage>
        <taxon>Bacteria</taxon>
        <taxon>Pseudomonadati</taxon>
        <taxon>Planctomycetota</taxon>
        <taxon>Planctomycetia</taxon>
        <taxon>Isosphaerales</taxon>
        <taxon>Isosphaeraceae</taxon>
        <taxon>Isosphaera</taxon>
    </lineage>
</organism>
<feature type="region of interest" description="Disordered" evidence="1">
    <location>
        <begin position="395"/>
        <end position="421"/>
    </location>
</feature>
<dbReference type="Pfam" id="PF10128">
    <property type="entry name" value="OpcA_G6PD_assem"/>
    <property type="match status" value="1"/>
</dbReference>
<dbReference type="PANTHER" id="PTHR38658">
    <property type="entry name" value="OXPP CYCLE PROTEIN OPCA-RELATED"/>
    <property type="match status" value="1"/>
</dbReference>
<evidence type="ECO:0000313" key="5">
    <source>
        <dbReference type="Proteomes" id="UP000008631"/>
    </source>
</evidence>
<evidence type="ECO:0000313" key="4">
    <source>
        <dbReference type="EMBL" id="ADV62231.1"/>
    </source>
</evidence>
<dbReference type="KEGG" id="ipa:Isop_1647"/>
<evidence type="ECO:0000256" key="1">
    <source>
        <dbReference type="SAM" id="MobiDB-lite"/>
    </source>
</evidence>
<accession>E8R0A4</accession>
<evidence type="ECO:0000259" key="2">
    <source>
        <dbReference type="Pfam" id="PF10128"/>
    </source>
</evidence>
<feature type="domain" description="Glucose-6-phosphate dehydrogenase assembly protein OpcA C-terminal" evidence="3">
    <location>
        <begin position="201"/>
        <end position="392"/>
    </location>
</feature>
<keyword evidence="5" id="KW-1185">Reference proteome</keyword>
<dbReference type="InParanoid" id="E8R0A4"/>
<feature type="compositionally biased region" description="Pro residues" evidence="1">
    <location>
        <begin position="402"/>
        <end position="421"/>
    </location>
</feature>
<dbReference type="InterPro" id="IPR004555">
    <property type="entry name" value="G6PDH_assembly_OpcA"/>
</dbReference>
<evidence type="ECO:0000259" key="3">
    <source>
        <dbReference type="Pfam" id="PF20171"/>
    </source>
</evidence>
<gene>
    <name evidence="4" type="ordered locus">Isop_1647</name>
</gene>
<reference key="1">
    <citation type="submission" date="2010-11" db="EMBL/GenBank/DDBJ databases">
        <title>The complete sequence of chromosome of Isophaera pallida ATCC 43644.</title>
        <authorList>
            <consortium name="US DOE Joint Genome Institute (JGI-PGF)"/>
            <person name="Lucas S."/>
            <person name="Copeland A."/>
            <person name="Lapidus A."/>
            <person name="Bruce D."/>
            <person name="Goodwin L."/>
            <person name="Pitluck S."/>
            <person name="Kyrpides N."/>
            <person name="Mavromatis K."/>
            <person name="Pagani I."/>
            <person name="Ivanova N."/>
            <person name="Saunders E."/>
            <person name="Brettin T."/>
            <person name="Detter J.C."/>
            <person name="Han C."/>
            <person name="Tapia R."/>
            <person name="Land M."/>
            <person name="Hauser L."/>
            <person name="Markowitz V."/>
            <person name="Cheng J.-F."/>
            <person name="Hugenholtz P."/>
            <person name="Woyke T."/>
            <person name="Wu D."/>
            <person name="Eisen J.A."/>
        </authorList>
    </citation>
    <scope>NUCLEOTIDE SEQUENCE</scope>
    <source>
        <strain>ATCC 43644</strain>
    </source>
</reference>
<feature type="domain" description="Glucose-6-phosphate dehydrogenase assembly protein OpcA N-terminal" evidence="2">
    <location>
        <begin position="75"/>
        <end position="180"/>
    </location>
</feature>
<dbReference type="Proteomes" id="UP000008631">
    <property type="component" value="Chromosome"/>
</dbReference>
<dbReference type="InterPro" id="IPR046802">
    <property type="entry name" value="OpcA_G6PD_C"/>
</dbReference>
<dbReference type="EMBL" id="CP002353">
    <property type="protein sequence ID" value="ADV62231.1"/>
    <property type="molecule type" value="Genomic_DNA"/>
</dbReference>
<sequence>MKKEYNDMINVNNPTHEAFLRGIGVPVELPHIERELTRLWGESAQEAGGSEVSRPSVTRVVLCNLVVLGRPERLDEVQVAHPCRAILLGLEEGRGQKVEAEVAATCHLPAPGRPQVCSEKIALFAAPEAQRLLPSAVRGLLEADLPVVVWWSQPPDDSERSELLAQLANDASRVLLDLPDPASDCTLEHLARFIEAHRLRYVHDLAWFGLTPWRDLIAQRFEPPNHRHLERLTSLTIRTRTAGDPLVNPPRISGLLAGWFAGQLGWTLEQRLQRPAAETHVRHPASTIDARYRDRAGRRVIHLTLCFELDPQAQPAQIDAVELEWEEPEAVVPGCYRIERVRPGHDLARLYVTSNNLCNLPGSATIPELDPTRRLLNALQASRNDPPFQAAWNQARQLLGPPDTPSTPSRPAPPTEPTRQS</sequence>
<proteinExistence type="predicted"/>
<protein>
    <submittedName>
        <fullName evidence="4">Glucose-6-phosphate dehydrogenase subunit</fullName>
    </submittedName>
</protein>
<dbReference type="Pfam" id="PF20171">
    <property type="entry name" value="OpcA_G6PD_C"/>
    <property type="match status" value="1"/>
</dbReference>
<dbReference type="PANTHER" id="PTHR38658:SF1">
    <property type="entry name" value="OXPP CYCLE PROTEIN OPCA-RELATED"/>
    <property type="match status" value="1"/>
</dbReference>
<dbReference type="OrthoDB" id="249382at2"/>
<dbReference type="eggNOG" id="COG3429">
    <property type="taxonomic scope" value="Bacteria"/>
</dbReference>
<dbReference type="HOGENOM" id="CLU_048410_0_0_0"/>
<dbReference type="InterPro" id="IPR046801">
    <property type="entry name" value="OpcA_G6PD_N"/>
</dbReference>
<reference evidence="4 5" key="2">
    <citation type="journal article" date="2011" name="Stand. Genomic Sci.">
        <title>Complete genome sequence of Isosphaera pallida type strain (IS1B).</title>
        <authorList>
            <consortium name="US DOE Joint Genome Institute (JGI-PGF)"/>
            <person name="Goker M."/>
            <person name="Cleland D."/>
            <person name="Saunders E."/>
            <person name="Lapidus A."/>
            <person name="Nolan M."/>
            <person name="Lucas S."/>
            <person name="Hammon N."/>
            <person name="Deshpande S."/>
            <person name="Cheng J.F."/>
            <person name="Tapia R."/>
            <person name="Han C."/>
            <person name="Goodwin L."/>
            <person name="Pitluck S."/>
            <person name="Liolios K."/>
            <person name="Pagani I."/>
            <person name="Ivanova N."/>
            <person name="Mavromatis K."/>
            <person name="Pati A."/>
            <person name="Chen A."/>
            <person name="Palaniappan K."/>
            <person name="Land M."/>
            <person name="Hauser L."/>
            <person name="Chang Y.J."/>
            <person name="Jeffries C.D."/>
            <person name="Detter J.C."/>
            <person name="Beck B."/>
            <person name="Woyke T."/>
            <person name="Bristow J."/>
            <person name="Eisen J.A."/>
            <person name="Markowitz V."/>
            <person name="Hugenholtz P."/>
            <person name="Kyrpides N.C."/>
            <person name="Klenk H.P."/>
        </authorList>
    </citation>
    <scope>NUCLEOTIDE SEQUENCE [LARGE SCALE GENOMIC DNA]</scope>
    <source>
        <strain evidence="5">ATCC 43644 / DSM 9630 / IS1B</strain>
    </source>
</reference>
<name>E8R0A4_ISOPI</name>